<dbReference type="EnsemblPlants" id="MELO3C015662.2.1">
    <property type="protein sequence ID" value="MELO3C015662.2.1"/>
    <property type="gene ID" value="MELO3C015662.2"/>
</dbReference>
<dbReference type="AlphaFoldDB" id="A0A9I9DA85"/>
<reference evidence="1" key="1">
    <citation type="submission" date="2023-03" db="UniProtKB">
        <authorList>
            <consortium name="EnsemblPlants"/>
        </authorList>
    </citation>
    <scope>IDENTIFICATION</scope>
</reference>
<accession>A0A9I9DA85</accession>
<evidence type="ECO:0000313" key="1">
    <source>
        <dbReference type="EnsemblPlants" id="MELO3C015662.2.1"/>
    </source>
</evidence>
<dbReference type="Gramene" id="MELO3C015662.2.1">
    <property type="protein sequence ID" value="MELO3C015662.2.1"/>
    <property type="gene ID" value="MELO3C015662.2"/>
</dbReference>
<proteinExistence type="predicted"/>
<protein>
    <submittedName>
        <fullName evidence="1">Uncharacterized protein</fullName>
    </submittedName>
</protein>
<name>A0A9I9DA85_CUCME</name>
<sequence>MEELKENQIVVVRSSTWIVASIIIETEAKCAKRKVEHYYELGREKYKLALNKNNYYSGDSKGEE</sequence>
<organism evidence="1">
    <name type="scientific">Cucumis melo</name>
    <name type="common">Muskmelon</name>
    <dbReference type="NCBI Taxonomy" id="3656"/>
    <lineage>
        <taxon>Eukaryota</taxon>
        <taxon>Viridiplantae</taxon>
        <taxon>Streptophyta</taxon>
        <taxon>Embryophyta</taxon>
        <taxon>Tracheophyta</taxon>
        <taxon>Spermatophyta</taxon>
        <taxon>Magnoliopsida</taxon>
        <taxon>eudicotyledons</taxon>
        <taxon>Gunneridae</taxon>
        <taxon>Pentapetalae</taxon>
        <taxon>rosids</taxon>
        <taxon>fabids</taxon>
        <taxon>Cucurbitales</taxon>
        <taxon>Cucurbitaceae</taxon>
        <taxon>Benincaseae</taxon>
        <taxon>Cucumis</taxon>
    </lineage>
</organism>